<keyword evidence="1" id="KW-0614">Plasmid</keyword>
<reference evidence="1" key="1">
    <citation type="journal article" date="2017" name="Oncotarget">
        <title>pSY153-MDR, a p12969-DIM-related mega plasmid carrying blaIMP-45 and armA, from clinical Pseudomonas putida.</title>
        <authorList>
            <person name="Yuan M."/>
            <person name="Chen H."/>
            <person name="Zhu X."/>
            <person name="Feng J."/>
            <person name="Zhan Z."/>
            <person name="Zhang D."/>
            <person name="Chen X."/>
            <person name="Zhao X."/>
            <person name="Lu J."/>
            <person name="Xu J."/>
            <person name="Zhou D."/>
            <person name="Li J."/>
        </authorList>
    </citation>
    <scope>NUCLEOTIDE SEQUENCE</scope>
    <source>
        <strain evidence="1">SY153</strain>
        <plasmid evidence="1">pSY153-MDR</plasmid>
    </source>
</reference>
<dbReference type="AlphaFoldDB" id="A0A223Q3M3"/>
<accession>A0A223Q3M3</accession>
<name>A0A223Q3M3_PSEPU</name>
<sequence length="51" mass="5693">MPSAKTDTNGIGKQTIQLIKCQPSLPNWRTGEKGGKVYRACHALQQVIRRL</sequence>
<geneLocation type="plasmid" evidence="1">
    <name>pSY153-MDR</name>
</geneLocation>
<evidence type="ECO:0000313" key="1">
    <source>
        <dbReference type="EMBL" id="ASU52231.1"/>
    </source>
</evidence>
<protein>
    <submittedName>
        <fullName evidence="1">Uncharacterized protein</fullName>
    </submittedName>
</protein>
<proteinExistence type="predicted"/>
<dbReference type="EMBL" id="KY883660">
    <property type="protein sequence ID" value="ASU52231.1"/>
    <property type="molecule type" value="Genomic_DNA"/>
</dbReference>
<organism evidence="1">
    <name type="scientific">Pseudomonas putida</name>
    <name type="common">Arthrobacter siderocapsulatus</name>
    <dbReference type="NCBI Taxonomy" id="303"/>
    <lineage>
        <taxon>Bacteria</taxon>
        <taxon>Pseudomonadati</taxon>
        <taxon>Pseudomonadota</taxon>
        <taxon>Gammaproteobacteria</taxon>
        <taxon>Pseudomonadales</taxon>
        <taxon>Pseudomonadaceae</taxon>
        <taxon>Pseudomonas</taxon>
    </lineage>
</organism>